<dbReference type="EMBL" id="JAZGQO010000009">
    <property type="protein sequence ID" value="KAK6178277.1"/>
    <property type="molecule type" value="Genomic_DNA"/>
</dbReference>
<dbReference type="Proteomes" id="UP001347796">
    <property type="component" value="Unassembled WGS sequence"/>
</dbReference>
<reference evidence="1 2" key="1">
    <citation type="submission" date="2024-01" db="EMBL/GenBank/DDBJ databases">
        <title>The genome of the rayed Mediterranean limpet Patella caerulea (Linnaeus, 1758).</title>
        <authorList>
            <person name="Anh-Thu Weber A."/>
            <person name="Halstead-Nussloch G."/>
        </authorList>
    </citation>
    <scope>NUCLEOTIDE SEQUENCE [LARGE SCALE GENOMIC DNA]</scope>
    <source>
        <strain evidence="1">AATW-2023a</strain>
        <tissue evidence="1">Whole specimen</tissue>
    </source>
</reference>
<organism evidence="1 2">
    <name type="scientific">Patella caerulea</name>
    <name type="common">Rayed Mediterranean limpet</name>
    <dbReference type="NCBI Taxonomy" id="87958"/>
    <lineage>
        <taxon>Eukaryota</taxon>
        <taxon>Metazoa</taxon>
        <taxon>Spiralia</taxon>
        <taxon>Lophotrochozoa</taxon>
        <taxon>Mollusca</taxon>
        <taxon>Gastropoda</taxon>
        <taxon>Patellogastropoda</taxon>
        <taxon>Patelloidea</taxon>
        <taxon>Patellidae</taxon>
        <taxon>Patella</taxon>
    </lineage>
</organism>
<gene>
    <name evidence="1" type="ORF">SNE40_013081</name>
</gene>
<proteinExistence type="predicted"/>
<evidence type="ECO:0000313" key="2">
    <source>
        <dbReference type="Proteomes" id="UP001347796"/>
    </source>
</evidence>
<comment type="caution">
    <text evidence="1">The sequence shown here is derived from an EMBL/GenBank/DDBJ whole genome shotgun (WGS) entry which is preliminary data.</text>
</comment>
<dbReference type="AlphaFoldDB" id="A0AAN8JIY2"/>
<name>A0AAN8JIY2_PATCE</name>
<accession>A0AAN8JIY2</accession>
<evidence type="ECO:0000313" key="1">
    <source>
        <dbReference type="EMBL" id="KAK6178277.1"/>
    </source>
</evidence>
<sequence length="113" mass="12589">MKFAAFTTDKVTCDRAVVNWNINAKHWPHLDGIKFPEVGSRPVVDLLIGIDYAYLHHSLKDVYGCPGDPDARLMPLGWACIGSTRSSLHSPPMSEFARTYFTGSSDLEHVNLN</sequence>
<keyword evidence="2" id="KW-1185">Reference proteome</keyword>
<protein>
    <submittedName>
        <fullName evidence="1">Uncharacterized protein</fullName>
    </submittedName>
</protein>